<name>A0A6A4HZK6_9AGAR</name>
<gene>
    <name evidence="1" type="ORF">BT96DRAFT_990148</name>
</gene>
<organism evidence="1 2">
    <name type="scientific">Gymnopus androsaceus JB14</name>
    <dbReference type="NCBI Taxonomy" id="1447944"/>
    <lineage>
        <taxon>Eukaryota</taxon>
        <taxon>Fungi</taxon>
        <taxon>Dikarya</taxon>
        <taxon>Basidiomycota</taxon>
        <taxon>Agaricomycotina</taxon>
        <taxon>Agaricomycetes</taxon>
        <taxon>Agaricomycetidae</taxon>
        <taxon>Agaricales</taxon>
        <taxon>Marasmiineae</taxon>
        <taxon>Omphalotaceae</taxon>
        <taxon>Gymnopus</taxon>
    </lineage>
</organism>
<proteinExistence type="predicted"/>
<evidence type="ECO:0000313" key="2">
    <source>
        <dbReference type="Proteomes" id="UP000799118"/>
    </source>
</evidence>
<evidence type="ECO:0000313" key="1">
    <source>
        <dbReference type="EMBL" id="KAE9403481.1"/>
    </source>
</evidence>
<dbReference type="Proteomes" id="UP000799118">
    <property type="component" value="Unassembled WGS sequence"/>
</dbReference>
<accession>A0A6A4HZK6</accession>
<dbReference type="EMBL" id="ML769424">
    <property type="protein sequence ID" value="KAE9403481.1"/>
    <property type="molecule type" value="Genomic_DNA"/>
</dbReference>
<reference evidence="1" key="1">
    <citation type="journal article" date="2019" name="Environ. Microbiol.">
        <title>Fungal ecological strategies reflected in gene transcription - a case study of two litter decomposers.</title>
        <authorList>
            <person name="Barbi F."/>
            <person name="Kohler A."/>
            <person name="Barry K."/>
            <person name="Baskaran P."/>
            <person name="Daum C."/>
            <person name="Fauchery L."/>
            <person name="Ihrmark K."/>
            <person name="Kuo A."/>
            <person name="LaButti K."/>
            <person name="Lipzen A."/>
            <person name="Morin E."/>
            <person name="Grigoriev I.V."/>
            <person name="Henrissat B."/>
            <person name="Lindahl B."/>
            <person name="Martin F."/>
        </authorList>
    </citation>
    <scope>NUCLEOTIDE SEQUENCE</scope>
    <source>
        <strain evidence="1">JB14</strain>
    </source>
</reference>
<dbReference type="AlphaFoldDB" id="A0A6A4HZK6"/>
<keyword evidence="2" id="KW-1185">Reference proteome</keyword>
<sequence>MSLFLFFRAFNITTSSDDDPVAVRNQISMLKHNIRHQQVQVSKLEILTHIWSSLSSMASTSNSSLSLSLGSLPLPPSSYTSAHSPTPTSKATRRTSYKVLQGIAGPDPGLPLPVNGHGRMNGGGNSLDKINVNGIREGVPMMMSPTAYK</sequence>
<dbReference type="OrthoDB" id="6088208at2759"/>
<protein>
    <submittedName>
        <fullName evidence="1">Uncharacterized protein</fullName>
    </submittedName>
</protein>